<comment type="caution">
    <text evidence="1">The sequence shown here is derived from an EMBL/GenBank/DDBJ whole genome shotgun (WGS) entry which is preliminary data.</text>
</comment>
<dbReference type="Proteomes" id="UP001497472">
    <property type="component" value="Unassembled WGS sequence"/>
</dbReference>
<reference evidence="1 2" key="1">
    <citation type="submission" date="2023-11" db="EMBL/GenBank/DDBJ databases">
        <authorList>
            <person name="Okamura Y."/>
        </authorList>
    </citation>
    <scope>NUCLEOTIDE SEQUENCE [LARGE SCALE GENOMIC DNA]</scope>
</reference>
<gene>
    <name evidence="1" type="ORF">LNINA_LOCUS869</name>
</gene>
<dbReference type="EMBL" id="CAVLEF010000001">
    <property type="protein sequence ID" value="CAK1540848.1"/>
    <property type="molecule type" value="Genomic_DNA"/>
</dbReference>
<keyword evidence="2" id="KW-1185">Reference proteome</keyword>
<organism evidence="1 2">
    <name type="scientific">Leptosia nina</name>
    <dbReference type="NCBI Taxonomy" id="320188"/>
    <lineage>
        <taxon>Eukaryota</taxon>
        <taxon>Metazoa</taxon>
        <taxon>Ecdysozoa</taxon>
        <taxon>Arthropoda</taxon>
        <taxon>Hexapoda</taxon>
        <taxon>Insecta</taxon>
        <taxon>Pterygota</taxon>
        <taxon>Neoptera</taxon>
        <taxon>Endopterygota</taxon>
        <taxon>Lepidoptera</taxon>
        <taxon>Glossata</taxon>
        <taxon>Ditrysia</taxon>
        <taxon>Papilionoidea</taxon>
        <taxon>Pieridae</taxon>
        <taxon>Pierinae</taxon>
        <taxon>Leptosia</taxon>
    </lineage>
</organism>
<protein>
    <submittedName>
        <fullName evidence="1">Uncharacterized protein</fullName>
    </submittedName>
</protein>
<dbReference type="AlphaFoldDB" id="A0AAV1IXN2"/>
<name>A0AAV1IXN2_9NEOP</name>
<accession>A0AAV1IXN2</accession>
<evidence type="ECO:0000313" key="2">
    <source>
        <dbReference type="Proteomes" id="UP001497472"/>
    </source>
</evidence>
<evidence type="ECO:0000313" key="1">
    <source>
        <dbReference type="EMBL" id="CAK1540848.1"/>
    </source>
</evidence>
<sequence>MRTPAKTFWSSNVYEFIVLYHDSVRSLDESEYEYPIDGSLHSKTLRSLYDVTVSVINLRVVSFPPQPAVQQMNEYELCPRPNPRGPTASPRLSIPIENNLGNRQRQEASLGSAPGRVDSSPCVSRAVRLMSLVSIIYLRRATVCKTEISPERLPYGARCVLPTGDATLRVRRESSRLPMCESLAVRCRFATAPRV</sequence>
<proteinExistence type="predicted"/>